<reference evidence="1" key="1">
    <citation type="submission" date="2018-01" db="EMBL/GenBank/DDBJ databases">
        <title>An insight into the sialome of Amazonian anophelines.</title>
        <authorList>
            <person name="Ribeiro J.M."/>
            <person name="Scarpassa V."/>
            <person name="Calvo E."/>
        </authorList>
    </citation>
    <scope>NUCLEOTIDE SEQUENCE</scope>
</reference>
<proteinExistence type="predicted"/>
<dbReference type="AlphaFoldDB" id="A0A2M4DHQ3"/>
<sequence>MGCIGWLVGRLVVLAMYCPNGTDTVRRTTQQHDLKWPFFRGHYSGGLRLKVKLLAVCCSVLPPCCRFSLRLLLFV</sequence>
<name>A0A2M4DHQ3_ANODA</name>
<accession>A0A2M4DHQ3</accession>
<evidence type="ECO:0000313" key="1">
    <source>
        <dbReference type="EMBL" id="MBW77071.1"/>
    </source>
</evidence>
<dbReference type="EMBL" id="GGFL01012893">
    <property type="protein sequence ID" value="MBW77071.1"/>
    <property type="molecule type" value="Transcribed_RNA"/>
</dbReference>
<organism evidence="1">
    <name type="scientific">Anopheles darlingi</name>
    <name type="common">Mosquito</name>
    <dbReference type="NCBI Taxonomy" id="43151"/>
    <lineage>
        <taxon>Eukaryota</taxon>
        <taxon>Metazoa</taxon>
        <taxon>Ecdysozoa</taxon>
        <taxon>Arthropoda</taxon>
        <taxon>Hexapoda</taxon>
        <taxon>Insecta</taxon>
        <taxon>Pterygota</taxon>
        <taxon>Neoptera</taxon>
        <taxon>Endopterygota</taxon>
        <taxon>Diptera</taxon>
        <taxon>Nematocera</taxon>
        <taxon>Culicoidea</taxon>
        <taxon>Culicidae</taxon>
        <taxon>Anophelinae</taxon>
        <taxon>Anopheles</taxon>
    </lineage>
</organism>
<protein>
    <submittedName>
        <fullName evidence="1">Putative secreted protein</fullName>
    </submittedName>
</protein>